<gene>
    <name evidence="13" type="ordered locus">Bcav_4003</name>
</gene>
<keyword evidence="7" id="KW-0067">ATP-binding</keyword>
<feature type="region of interest" description="Disordered" evidence="9">
    <location>
        <begin position="351"/>
        <end position="416"/>
    </location>
</feature>
<dbReference type="KEGG" id="bcv:Bcav_4003"/>
<sequence>MAPDETEGGDVVTPAAARPAPPAADRVGAPRVTPLDVILAVAVTATVAAAIATSREEVAGSPALGYVFAAAFGALMFVRRTQPVIVVVATSLGLIWYYASGLPSIGLAVPVAAALYSAAEAGRTLVAILAAVALLLFTYAYRIGAGQDAAYLLGYELATNVAIMAAAIALGDGQRSRRRLLAEQREVARRREAEREAEAARRVADERLRIARDLHDSVGHTVVAVSLHADVAAEALAAGEPDAAARSLALARSAAADSMRELRASVGLLRDGGAHLDLDRVLLAARDGGLVVDADVDAGLADSVPPEVWAAGVRIVQESLTNVLRHSGAEHVSVAVHEADDVVELEVRDDGARAAATGSEAASQPSGGHGIRGMRERAEELGGTLDAGPPGGGDGWVVAAVLPLPPPSADGTEENP</sequence>
<dbReference type="GO" id="GO:0005524">
    <property type="term" value="F:ATP binding"/>
    <property type="evidence" value="ECO:0007669"/>
    <property type="project" value="UniProtKB-KW"/>
</dbReference>
<dbReference type="InterPro" id="IPR003594">
    <property type="entry name" value="HATPase_dom"/>
</dbReference>
<dbReference type="RefSeq" id="WP_015884481.1">
    <property type="nucleotide sequence ID" value="NC_012669.1"/>
</dbReference>
<keyword evidence="10" id="KW-0472">Membrane</keyword>
<keyword evidence="3" id="KW-0597">Phosphoprotein</keyword>
<feature type="region of interest" description="Disordered" evidence="9">
    <location>
        <begin position="1"/>
        <end position="27"/>
    </location>
</feature>
<feature type="transmembrane region" description="Helical" evidence="10">
    <location>
        <begin position="149"/>
        <end position="170"/>
    </location>
</feature>
<organism evidence="13 14">
    <name type="scientific">Beutenbergia cavernae (strain ATCC BAA-8 / DSM 12333 / CCUG 43141 / JCM 11478 / NBRC 16432 / NCIMB 13614 / HKI 0122)</name>
    <dbReference type="NCBI Taxonomy" id="471853"/>
    <lineage>
        <taxon>Bacteria</taxon>
        <taxon>Bacillati</taxon>
        <taxon>Actinomycetota</taxon>
        <taxon>Actinomycetes</taxon>
        <taxon>Micrococcales</taxon>
        <taxon>Beutenbergiaceae</taxon>
        <taxon>Beutenbergia</taxon>
    </lineage>
</organism>
<name>C5C5A4_BEUC1</name>
<evidence type="ECO:0000256" key="8">
    <source>
        <dbReference type="ARBA" id="ARBA00023012"/>
    </source>
</evidence>
<dbReference type="CDD" id="cd16917">
    <property type="entry name" value="HATPase_UhpB-NarQ-NarX-like"/>
    <property type="match status" value="1"/>
</dbReference>
<protein>
    <recommendedName>
        <fullName evidence="2">histidine kinase</fullName>
        <ecNumber evidence="2">2.7.13.3</ecNumber>
    </recommendedName>
</protein>
<dbReference type="Gene3D" id="1.20.5.1930">
    <property type="match status" value="1"/>
</dbReference>
<reference evidence="13 14" key="1">
    <citation type="journal article" date="2009" name="Stand. Genomic Sci.">
        <title>Complete genome sequence of Beutenbergia cavernae type strain (HKI 0122).</title>
        <authorList>
            <person name="Land M."/>
            <person name="Pukall R."/>
            <person name="Abt B."/>
            <person name="Goker M."/>
            <person name="Rohde M."/>
            <person name="Glavina Del Rio T."/>
            <person name="Tice H."/>
            <person name="Copeland A."/>
            <person name="Cheng J.F."/>
            <person name="Lucas S."/>
            <person name="Chen F."/>
            <person name="Nolan M."/>
            <person name="Bruce D."/>
            <person name="Goodwin L."/>
            <person name="Pitluck S."/>
            <person name="Ivanova N."/>
            <person name="Mavromatis K."/>
            <person name="Ovchinnikova G."/>
            <person name="Pati A."/>
            <person name="Chen A."/>
            <person name="Palaniappan K."/>
            <person name="Hauser L."/>
            <person name="Chang Y.J."/>
            <person name="Jefferies C.C."/>
            <person name="Saunders E."/>
            <person name="Brettin T."/>
            <person name="Detter J.C."/>
            <person name="Han C."/>
            <person name="Chain P."/>
            <person name="Bristow J."/>
            <person name="Eisen J.A."/>
            <person name="Markowitz V."/>
            <person name="Hugenholtz P."/>
            <person name="Kyrpides N.C."/>
            <person name="Klenk H.P."/>
            <person name="Lapidus A."/>
        </authorList>
    </citation>
    <scope>NUCLEOTIDE SEQUENCE [LARGE SCALE GENOMIC DNA]</scope>
    <source>
        <strain evidence="14">ATCC BAA-8 / DSM 12333 / NBRC 16432</strain>
    </source>
</reference>
<dbReference type="GO" id="GO:0016020">
    <property type="term" value="C:membrane"/>
    <property type="evidence" value="ECO:0007669"/>
    <property type="project" value="InterPro"/>
</dbReference>
<feature type="transmembrane region" description="Helical" evidence="10">
    <location>
        <begin position="63"/>
        <end position="82"/>
    </location>
</feature>
<evidence type="ECO:0000313" key="13">
    <source>
        <dbReference type="EMBL" id="ACQ82244.1"/>
    </source>
</evidence>
<evidence type="ECO:0000256" key="4">
    <source>
        <dbReference type="ARBA" id="ARBA00022679"/>
    </source>
</evidence>
<dbReference type="STRING" id="471853.Bcav_4003"/>
<evidence type="ECO:0000256" key="7">
    <source>
        <dbReference type="ARBA" id="ARBA00022840"/>
    </source>
</evidence>
<accession>C5C5A4</accession>
<keyword evidence="6 13" id="KW-0418">Kinase</keyword>
<keyword evidence="5" id="KW-0547">Nucleotide-binding</keyword>
<dbReference type="EC" id="2.7.13.3" evidence="2"/>
<dbReference type="Proteomes" id="UP000007962">
    <property type="component" value="Chromosome"/>
</dbReference>
<feature type="compositionally biased region" description="Low complexity" evidence="9">
    <location>
        <begin position="11"/>
        <end position="27"/>
    </location>
</feature>
<dbReference type="PANTHER" id="PTHR24421:SF10">
    <property type="entry name" value="NITRATE_NITRITE SENSOR PROTEIN NARQ"/>
    <property type="match status" value="1"/>
</dbReference>
<keyword evidence="14" id="KW-1185">Reference proteome</keyword>
<evidence type="ECO:0000256" key="2">
    <source>
        <dbReference type="ARBA" id="ARBA00012438"/>
    </source>
</evidence>
<keyword evidence="10" id="KW-0812">Transmembrane</keyword>
<dbReference type="GO" id="GO:0046983">
    <property type="term" value="F:protein dimerization activity"/>
    <property type="evidence" value="ECO:0007669"/>
    <property type="project" value="InterPro"/>
</dbReference>
<keyword evidence="8" id="KW-0902">Two-component regulatory system</keyword>
<dbReference type="Pfam" id="PF07730">
    <property type="entry name" value="HisKA_3"/>
    <property type="match status" value="1"/>
</dbReference>
<keyword evidence="10" id="KW-1133">Transmembrane helix</keyword>
<feature type="transmembrane region" description="Helical" evidence="10">
    <location>
        <begin position="125"/>
        <end position="143"/>
    </location>
</feature>
<feature type="transmembrane region" description="Helical" evidence="10">
    <location>
        <begin position="32"/>
        <end position="51"/>
    </location>
</feature>
<proteinExistence type="predicted"/>
<feature type="domain" description="Histidine kinase/HSP90-like ATPase" evidence="11">
    <location>
        <begin position="314"/>
        <end position="404"/>
    </location>
</feature>
<dbReference type="GO" id="GO:0000155">
    <property type="term" value="F:phosphorelay sensor kinase activity"/>
    <property type="evidence" value="ECO:0007669"/>
    <property type="project" value="InterPro"/>
</dbReference>
<evidence type="ECO:0000256" key="3">
    <source>
        <dbReference type="ARBA" id="ARBA00022553"/>
    </source>
</evidence>
<dbReference type="InterPro" id="IPR050482">
    <property type="entry name" value="Sensor_HK_TwoCompSys"/>
</dbReference>
<dbReference type="eggNOG" id="COG4585">
    <property type="taxonomic scope" value="Bacteria"/>
</dbReference>
<dbReference type="PANTHER" id="PTHR24421">
    <property type="entry name" value="NITRATE/NITRITE SENSOR PROTEIN NARX-RELATED"/>
    <property type="match status" value="1"/>
</dbReference>
<dbReference type="InterPro" id="IPR011712">
    <property type="entry name" value="Sig_transdc_His_kin_sub3_dim/P"/>
</dbReference>
<evidence type="ECO:0000259" key="11">
    <source>
        <dbReference type="Pfam" id="PF02518"/>
    </source>
</evidence>
<comment type="catalytic activity">
    <reaction evidence="1">
        <text>ATP + protein L-histidine = ADP + protein N-phospho-L-histidine.</text>
        <dbReference type="EC" id="2.7.13.3"/>
    </reaction>
</comment>
<evidence type="ECO:0000256" key="10">
    <source>
        <dbReference type="SAM" id="Phobius"/>
    </source>
</evidence>
<keyword evidence="4" id="KW-0808">Transferase</keyword>
<dbReference type="OrthoDB" id="227596at2"/>
<evidence type="ECO:0000256" key="1">
    <source>
        <dbReference type="ARBA" id="ARBA00000085"/>
    </source>
</evidence>
<evidence type="ECO:0000259" key="12">
    <source>
        <dbReference type="Pfam" id="PF07730"/>
    </source>
</evidence>
<feature type="compositionally biased region" description="Low complexity" evidence="9">
    <location>
        <begin position="353"/>
        <end position="363"/>
    </location>
</feature>
<evidence type="ECO:0000256" key="5">
    <source>
        <dbReference type="ARBA" id="ARBA00022741"/>
    </source>
</evidence>
<dbReference type="AlphaFoldDB" id="C5C5A4"/>
<feature type="domain" description="Signal transduction histidine kinase subgroup 3 dimerisation and phosphoacceptor" evidence="12">
    <location>
        <begin position="206"/>
        <end position="272"/>
    </location>
</feature>
<dbReference type="InterPro" id="IPR036890">
    <property type="entry name" value="HATPase_C_sf"/>
</dbReference>
<dbReference type="Gene3D" id="3.30.565.10">
    <property type="entry name" value="Histidine kinase-like ATPase, C-terminal domain"/>
    <property type="match status" value="1"/>
</dbReference>
<dbReference type="Pfam" id="PF02518">
    <property type="entry name" value="HATPase_c"/>
    <property type="match status" value="1"/>
</dbReference>
<dbReference type="HOGENOM" id="CLU_000445_20_1_11"/>
<dbReference type="SUPFAM" id="SSF55874">
    <property type="entry name" value="ATPase domain of HSP90 chaperone/DNA topoisomerase II/histidine kinase"/>
    <property type="match status" value="1"/>
</dbReference>
<evidence type="ECO:0000313" key="14">
    <source>
        <dbReference type="Proteomes" id="UP000007962"/>
    </source>
</evidence>
<feature type="transmembrane region" description="Helical" evidence="10">
    <location>
        <begin position="94"/>
        <end position="118"/>
    </location>
</feature>
<dbReference type="EMBL" id="CP001618">
    <property type="protein sequence ID" value="ACQ82244.1"/>
    <property type="molecule type" value="Genomic_DNA"/>
</dbReference>
<evidence type="ECO:0000256" key="9">
    <source>
        <dbReference type="SAM" id="MobiDB-lite"/>
    </source>
</evidence>
<evidence type="ECO:0000256" key="6">
    <source>
        <dbReference type="ARBA" id="ARBA00022777"/>
    </source>
</evidence>